<evidence type="ECO:0000259" key="2">
    <source>
        <dbReference type="PROSITE" id="PS51099"/>
    </source>
</evidence>
<dbReference type="GO" id="GO:0008982">
    <property type="term" value="F:protein-N(PI)-phosphohistidine-sugar phosphotransferase activity"/>
    <property type="evidence" value="ECO:0007669"/>
    <property type="project" value="InterPro"/>
</dbReference>
<organism evidence="3 4">
    <name type="scientific">Spiroplasma eriocheiris</name>
    <dbReference type="NCBI Taxonomy" id="315358"/>
    <lineage>
        <taxon>Bacteria</taxon>
        <taxon>Bacillati</taxon>
        <taxon>Mycoplasmatota</taxon>
        <taxon>Mollicutes</taxon>
        <taxon>Entomoplasmatales</taxon>
        <taxon>Spiroplasmataceae</taxon>
        <taxon>Spiroplasma</taxon>
    </lineage>
</organism>
<dbReference type="Pfam" id="PF02302">
    <property type="entry name" value="PTS_IIB"/>
    <property type="match status" value="1"/>
</dbReference>
<dbReference type="InterPro" id="IPR036095">
    <property type="entry name" value="PTS_EIIB-like_sf"/>
</dbReference>
<protein>
    <submittedName>
        <fullName evidence="3">PTS system ascorbate-specific IIB component</fullName>
    </submittedName>
</protein>
<sequence>MLKILCACGNGMGSSMIIKIKVEQVLNELNVEGTVETASVGEAKGIGDNFDIVLCSTYLADDLSDLHAKVIGLENLLDEKAIKTALAQEIRE</sequence>
<reference evidence="4" key="2">
    <citation type="submission" date="2015-06" db="EMBL/GenBank/DDBJ databases">
        <title>Complete genome sequence of Spiroplasma eriocheiris TDA-040725-5 (DSM 21848).</title>
        <authorList>
            <person name="Lo W.-S."/>
            <person name="Kuo C.-H."/>
        </authorList>
    </citation>
    <scope>NUCLEOTIDE SEQUENCE [LARGE SCALE GENOMIC DNA]</scope>
    <source>
        <strain evidence="4">TDA-040725-5</strain>
    </source>
</reference>
<dbReference type="PROSITE" id="PS51099">
    <property type="entry name" value="PTS_EIIB_TYPE_2"/>
    <property type="match status" value="1"/>
</dbReference>
<dbReference type="EMBL" id="CP011856">
    <property type="protein sequence ID" value="AKM54397.1"/>
    <property type="molecule type" value="Genomic_DNA"/>
</dbReference>
<dbReference type="SUPFAM" id="SSF52794">
    <property type="entry name" value="PTS system IIB component-like"/>
    <property type="match status" value="1"/>
</dbReference>
<accession>A0A0H3XMV6</accession>
<feature type="domain" description="PTS EIIB type-2" evidence="2">
    <location>
        <begin position="2"/>
        <end position="92"/>
    </location>
</feature>
<proteinExistence type="predicted"/>
<dbReference type="InterPro" id="IPR013011">
    <property type="entry name" value="PTS_EIIB_2"/>
</dbReference>
<evidence type="ECO:0000313" key="4">
    <source>
        <dbReference type="Proteomes" id="UP000035661"/>
    </source>
</evidence>
<dbReference type="KEGG" id="seri:SERIO_v1c08370"/>
<keyword evidence="1" id="KW-0808">Transferase</keyword>
<reference evidence="3 4" key="1">
    <citation type="journal article" date="2015" name="Genome Biol. Evol.">
        <title>Found and Lost: The Fates of Horizontally Acquired Genes in Arthropod-Symbiotic Spiroplasma.</title>
        <authorList>
            <person name="Lo W.S."/>
            <person name="Gasparich G.E."/>
            <person name="Kuo C.H."/>
        </authorList>
    </citation>
    <scope>NUCLEOTIDE SEQUENCE [LARGE SCALE GENOMIC DNA]</scope>
    <source>
        <strain evidence="4">TDA-040725-5</strain>
    </source>
</reference>
<dbReference type="GO" id="GO:0009401">
    <property type="term" value="P:phosphoenolpyruvate-dependent sugar phosphotransferase system"/>
    <property type="evidence" value="ECO:0007669"/>
    <property type="project" value="InterPro"/>
</dbReference>
<dbReference type="Gene3D" id="3.40.50.2300">
    <property type="match status" value="1"/>
</dbReference>
<dbReference type="InterPro" id="IPR003501">
    <property type="entry name" value="PTS_EIIB_2/3"/>
</dbReference>
<evidence type="ECO:0000313" key="3">
    <source>
        <dbReference type="EMBL" id="AKM54397.1"/>
    </source>
</evidence>
<evidence type="ECO:0000256" key="1">
    <source>
        <dbReference type="ARBA" id="ARBA00022679"/>
    </source>
</evidence>
<dbReference type="RefSeq" id="WP_047791603.1">
    <property type="nucleotide sequence ID" value="NZ_CP011856.1"/>
</dbReference>
<dbReference type="CDD" id="cd05563">
    <property type="entry name" value="PTS_IIB_ascorbate"/>
    <property type="match status" value="1"/>
</dbReference>
<dbReference type="PATRIC" id="fig|743698.3.peg.843"/>
<dbReference type="Proteomes" id="UP000035661">
    <property type="component" value="Chromosome"/>
</dbReference>
<gene>
    <name evidence="3" type="primary">sgaB</name>
    <name evidence="3" type="ORF">SERIO_v1c08370</name>
</gene>
<keyword evidence="4" id="KW-1185">Reference proteome</keyword>
<dbReference type="AlphaFoldDB" id="A0A0H3XMV6"/>
<dbReference type="STRING" id="315358.SERIO_v1c08370"/>
<name>A0A0H3XMV6_9MOLU</name>